<protein>
    <recommendedName>
        <fullName evidence="2">Signal transduction histidine kinase internal region domain-containing protein</fullName>
    </recommendedName>
</protein>
<evidence type="ECO:0000256" key="1">
    <source>
        <dbReference type="SAM" id="Phobius"/>
    </source>
</evidence>
<keyword evidence="1" id="KW-1133">Transmembrane helix</keyword>
<dbReference type="EMBL" id="BAABDH010000002">
    <property type="protein sequence ID" value="GAA3918026.1"/>
    <property type="molecule type" value="Genomic_DNA"/>
</dbReference>
<sequence>MRKKPWFYVFVFGLSVLMAVFIRLTMAPTAADFHLFPDAPIWIFLQVLLGIYLLDKLHARWQQRGHPASSTRYYFRLLLVGGTGFLLLSQGLSGAAALLPMGQPWNWSWYGAVRSLLSDVFLYLLVSGVYLPFLYQQHAAANAAKVAQLEKEAVRARLLGLQQHVEPHFLFNNLNILAALIEPANAAAHDYVTHLAGLYRYLVQTREQELVPVAQEVAFARDYCYLLTKRFGAAYCFEESLHLTSDELQNLLVPPGVLQELLTNAVKHNLASRARPLQIYLTIAGTTLTLRNNRQVRPEPGAGARSGLPGLRARLALFTDTPAVVDDEADFFAVSLPLLSPLALADYATPDSGR</sequence>
<feature type="transmembrane region" description="Helical" evidence="1">
    <location>
        <begin position="74"/>
        <end position="96"/>
    </location>
</feature>
<dbReference type="InterPro" id="IPR050640">
    <property type="entry name" value="Bact_2-comp_sensor_kinase"/>
</dbReference>
<name>A0ABP7M9Q9_9BACT</name>
<keyword evidence="1" id="KW-0472">Membrane</keyword>
<dbReference type="InterPro" id="IPR010559">
    <property type="entry name" value="Sig_transdc_His_kin_internal"/>
</dbReference>
<dbReference type="RefSeq" id="WP_345108485.1">
    <property type="nucleotide sequence ID" value="NZ_BAABDH010000002.1"/>
</dbReference>
<feature type="domain" description="Signal transduction histidine kinase internal region" evidence="2">
    <location>
        <begin position="157"/>
        <end position="233"/>
    </location>
</feature>
<reference evidence="4" key="1">
    <citation type="journal article" date="2019" name="Int. J. Syst. Evol. Microbiol.">
        <title>The Global Catalogue of Microorganisms (GCM) 10K type strain sequencing project: providing services to taxonomists for standard genome sequencing and annotation.</title>
        <authorList>
            <consortium name="The Broad Institute Genomics Platform"/>
            <consortium name="The Broad Institute Genome Sequencing Center for Infectious Disease"/>
            <person name="Wu L."/>
            <person name="Ma J."/>
        </authorList>
    </citation>
    <scope>NUCLEOTIDE SEQUENCE [LARGE SCALE GENOMIC DNA]</scope>
    <source>
        <strain evidence="4">JCM 17214</strain>
    </source>
</reference>
<dbReference type="InterPro" id="IPR036890">
    <property type="entry name" value="HATPase_C_sf"/>
</dbReference>
<feature type="transmembrane region" description="Helical" evidence="1">
    <location>
        <begin position="33"/>
        <end position="54"/>
    </location>
</feature>
<evidence type="ECO:0000313" key="3">
    <source>
        <dbReference type="EMBL" id="GAA3918026.1"/>
    </source>
</evidence>
<dbReference type="Gene3D" id="3.30.565.10">
    <property type="entry name" value="Histidine kinase-like ATPase, C-terminal domain"/>
    <property type="match status" value="1"/>
</dbReference>
<feature type="transmembrane region" description="Helical" evidence="1">
    <location>
        <begin position="7"/>
        <end position="27"/>
    </location>
</feature>
<dbReference type="PANTHER" id="PTHR34220">
    <property type="entry name" value="SENSOR HISTIDINE KINASE YPDA"/>
    <property type="match status" value="1"/>
</dbReference>
<comment type="caution">
    <text evidence="3">The sequence shown here is derived from an EMBL/GenBank/DDBJ whole genome shotgun (WGS) entry which is preliminary data.</text>
</comment>
<proteinExistence type="predicted"/>
<dbReference type="Proteomes" id="UP001499909">
    <property type="component" value="Unassembled WGS sequence"/>
</dbReference>
<gene>
    <name evidence="3" type="ORF">GCM10022406_00920</name>
</gene>
<evidence type="ECO:0000259" key="2">
    <source>
        <dbReference type="Pfam" id="PF06580"/>
    </source>
</evidence>
<dbReference type="PANTHER" id="PTHR34220:SF7">
    <property type="entry name" value="SENSOR HISTIDINE KINASE YPDA"/>
    <property type="match status" value="1"/>
</dbReference>
<keyword evidence="4" id="KW-1185">Reference proteome</keyword>
<evidence type="ECO:0000313" key="4">
    <source>
        <dbReference type="Proteomes" id="UP001499909"/>
    </source>
</evidence>
<keyword evidence="1" id="KW-0812">Transmembrane</keyword>
<accession>A0ABP7M9Q9</accession>
<organism evidence="3 4">
    <name type="scientific">Hymenobacter algoricola</name>
    <dbReference type="NCBI Taxonomy" id="486267"/>
    <lineage>
        <taxon>Bacteria</taxon>
        <taxon>Pseudomonadati</taxon>
        <taxon>Bacteroidota</taxon>
        <taxon>Cytophagia</taxon>
        <taxon>Cytophagales</taxon>
        <taxon>Hymenobacteraceae</taxon>
        <taxon>Hymenobacter</taxon>
    </lineage>
</organism>
<feature type="transmembrane region" description="Helical" evidence="1">
    <location>
        <begin position="116"/>
        <end position="135"/>
    </location>
</feature>
<dbReference type="Pfam" id="PF06580">
    <property type="entry name" value="His_kinase"/>
    <property type="match status" value="1"/>
</dbReference>